<feature type="region of interest" description="Disordered" evidence="1">
    <location>
        <begin position="68"/>
        <end position="97"/>
    </location>
</feature>
<reference evidence="2" key="1">
    <citation type="submission" date="2013-11" db="EMBL/GenBank/DDBJ databases">
        <title>Genome sequence of the fusiform rust pathogen reveals effectors for host alternation and coevolution with pine.</title>
        <authorList>
            <consortium name="DOE Joint Genome Institute"/>
            <person name="Smith K."/>
            <person name="Pendleton A."/>
            <person name="Kubisiak T."/>
            <person name="Anderson C."/>
            <person name="Salamov A."/>
            <person name="Aerts A."/>
            <person name="Riley R."/>
            <person name="Clum A."/>
            <person name="Lindquist E."/>
            <person name="Ence D."/>
            <person name="Campbell M."/>
            <person name="Kronenberg Z."/>
            <person name="Feau N."/>
            <person name="Dhillon B."/>
            <person name="Hamelin R."/>
            <person name="Burleigh J."/>
            <person name="Smith J."/>
            <person name="Yandell M."/>
            <person name="Nelson C."/>
            <person name="Grigoriev I."/>
            <person name="Davis J."/>
        </authorList>
    </citation>
    <scope>NUCLEOTIDE SEQUENCE</scope>
    <source>
        <strain evidence="2">G11</strain>
    </source>
</reference>
<proteinExistence type="predicted"/>
<keyword evidence="3" id="KW-1185">Reference proteome</keyword>
<evidence type="ECO:0000256" key="1">
    <source>
        <dbReference type="SAM" id="MobiDB-lite"/>
    </source>
</evidence>
<sequence>MPDPHNLNCMFKVSRLAMLSTPLNNEEFCLEVEKGFIQDKQNSTEDLIRLNIQGASDQFMVNLCTQPQLKPSSPRNPPVFGGFINEDTDTESDSSKDCSDIKVVNTKAYDLETFLSDAGVNQDDQHTQKVLTDAGFNDWTEFLLADHTSMVDLTSLDLEPGTTQKLVFQA</sequence>
<protein>
    <submittedName>
        <fullName evidence="2">Uncharacterized protein</fullName>
    </submittedName>
</protein>
<comment type="caution">
    <text evidence="2">The sequence shown here is derived from an EMBL/GenBank/DDBJ whole genome shotgun (WGS) entry which is preliminary data.</text>
</comment>
<gene>
    <name evidence="2" type="ORF">CROQUDRAFT_89340</name>
</gene>
<evidence type="ECO:0000313" key="2">
    <source>
        <dbReference type="EMBL" id="KAG0149262.1"/>
    </source>
</evidence>
<dbReference type="EMBL" id="MU167229">
    <property type="protein sequence ID" value="KAG0149262.1"/>
    <property type="molecule type" value="Genomic_DNA"/>
</dbReference>
<dbReference type="AlphaFoldDB" id="A0A9P6NPF7"/>
<evidence type="ECO:0000313" key="3">
    <source>
        <dbReference type="Proteomes" id="UP000886653"/>
    </source>
</evidence>
<name>A0A9P6NPF7_9BASI</name>
<dbReference type="Proteomes" id="UP000886653">
    <property type="component" value="Unassembled WGS sequence"/>
</dbReference>
<organism evidence="2 3">
    <name type="scientific">Cronartium quercuum f. sp. fusiforme G11</name>
    <dbReference type="NCBI Taxonomy" id="708437"/>
    <lineage>
        <taxon>Eukaryota</taxon>
        <taxon>Fungi</taxon>
        <taxon>Dikarya</taxon>
        <taxon>Basidiomycota</taxon>
        <taxon>Pucciniomycotina</taxon>
        <taxon>Pucciniomycetes</taxon>
        <taxon>Pucciniales</taxon>
        <taxon>Coleosporiaceae</taxon>
        <taxon>Cronartium</taxon>
    </lineage>
</organism>
<accession>A0A9P6NPF7</accession>